<dbReference type="EMBL" id="FMWD01000004">
    <property type="protein sequence ID" value="SCZ57563.1"/>
    <property type="molecule type" value="Genomic_DNA"/>
</dbReference>
<dbReference type="RefSeq" id="WP_092994680.1">
    <property type="nucleotide sequence ID" value="NZ_FMWD01000004.1"/>
</dbReference>
<gene>
    <name evidence="2" type="ORF">SAMN03097708_01453</name>
</gene>
<evidence type="ECO:0000313" key="2">
    <source>
        <dbReference type="EMBL" id="SCZ57563.1"/>
    </source>
</evidence>
<dbReference type="Proteomes" id="UP000199648">
    <property type="component" value="Unassembled WGS sequence"/>
</dbReference>
<sequence>MKDIGSKPRPKTGEGVTAATRSAPLRVSSNDLLPRGQPLHIEHEGELYILRRTSNNKLILTK</sequence>
<proteinExistence type="predicted"/>
<dbReference type="STRING" id="415747.SAMN03097708_01453"/>
<dbReference type="Gene3D" id="2.10.70.10">
    <property type="entry name" value="Complement Module, domain 1"/>
    <property type="match status" value="1"/>
</dbReference>
<dbReference type="AlphaFoldDB" id="A0A1G5Q6V7"/>
<name>A0A1G5Q6V7_9GAMM</name>
<dbReference type="Pfam" id="PF10636">
    <property type="entry name" value="hemP"/>
    <property type="match status" value="1"/>
</dbReference>
<reference evidence="2 3" key="1">
    <citation type="submission" date="2016-10" db="EMBL/GenBank/DDBJ databases">
        <authorList>
            <person name="de Groot N.N."/>
        </authorList>
    </citation>
    <scope>NUCLEOTIDE SEQUENCE [LARGE SCALE GENOMIC DNA]</scope>
    <source>
        <strain evidence="2 3">HLD2</strain>
    </source>
</reference>
<dbReference type="OrthoDB" id="7870498at2"/>
<protein>
    <submittedName>
        <fullName evidence="2">Hemin uptake protein HemP</fullName>
    </submittedName>
</protein>
<feature type="region of interest" description="Disordered" evidence="1">
    <location>
        <begin position="1"/>
        <end position="31"/>
    </location>
</feature>
<evidence type="ECO:0000256" key="1">
    <source>
        <dbReference type="SAM" id="MobiDB-lite"/>
    </source>
</evidence>
<organism evidence="2 3">
    <name type="scientific">Thiohalomonas denitrificans</name>
    <dbReference type="NCBI Taxonomy" id="415747"/>
    <lineage>
        <taxon>Bacteria</taxon>
        <taxon>Pseudomonadati</taxon>
        <taxon>Pseudomonadota</taxon>
        <taxon>Gammaproteobacteria</taxon>
        <taxon>Thiohalomonadales</taxon>
        <taxon>Thiohalomonadaceae</taxon>
        <taxon>Thiohalomonas</taxon>
    </lineage>
</organism>
<evidence type="ECO:0000313" key="3">
    <source>
        <dbReference type="Proteomes" id="UP000199648"/>
    </source>
</evidence>
<dbReference type="InterPro" id="IPR019600">
    <property type="entry name" value="Hemin_uptake_protein_HemP"/>
</dbReference>
<keyword evidence="3" id="KW-1185">Reference proteome</keyword>
<accession>A0A1G5Q6V7</accession>